<comment type="caution">
    <text evidence="7">The sequence shown here is derived from an EMBL/GenBank/DDBJ whole genome shotgun (WGS) entry which is preliminary data.</text>
</comment>
<dbReference type="PROSITE" id="PS51387">
    <property type="entry name" value="FAD_PCMH"/>
    <property type="match status" value="1"/>
</dbReference>
<keyword evidence="8" id="KW-1185">Reference proteome</keyword>
<feature type="domain" description="FAD-binding PCMH-type" evidence="6">
    <location>
        <begin position="37"/>
        <end position="207"/>
    </location>
</feature>
<dbReference type="RefSeq" id="WP_165139632.1">
    <property type="nucleotide sequence ID" value="NZ_JAALLT010000002.1"/>
</dbReference>
<dbReference type="InterPro" id="IPR036318">
    <property type="entry name" value="FAD-bd_PCMH-like_sf"/>
</dbReference>
<dbReference type="PROSITE" id="PS00862">
    <property type="entry name" value="OX2_COVAL_FAD"/>
    <property type="match status" value="1"/>
</dbReference>
<evidence type="ECO:0000256" key="3">
    <source>
        <dbReference type="ARBA" id="ARBA00022630"/>
    </source>
</evidence>
<dbReference type="InterPro" id="IPR050416">
    <property type="entry name" value="FAD-linked_Oxidoreductase"/>
</dbReference>
<dbReference type="Gene3D" id="3.40.462.20">
    <property type="match status" value="1"/>
</dbReference>
<evidence type="ECO:0000256" key="4">
    <source>
        <dbReference type="ARBA" id="ARBA00022827"/>
    </source>
</evidence>
<dbReference type="InterPro" id="IPR016164">
    <property type="entry name" value="FAD-linked_Oxase-like_C"/>
</dbReference>
<keyword evidence="5" id="KW-0560">Oxidoreductase</keyword>
<dbReference type="InterPro" id="IPR016169">
    <property type="entry name" value="FAD-bd_PCMH_sub2"/>
</dbReference>
<dbReference type="Pfam" id="PF08031">
    <property type="entry name" value="BBE"/>
    <property type="match status" value="1"/>
</dbReference>
<dbReference type="InterPro" id="IPR006093">
    <property type="entry name" value="Oxy_OxRdtase_FAD_BS"/>
</dbReference>
<reference evidence="7 8" key="1">
    <citation type="submission" date="2020-02" db="EMBL/GenBank/DDBJ databases">
        <title>Balneolaceae bacterium YR4-1, complete genome.</title>
        <authorList>
            <person name="Li Y."/>
            <person name="Wu S."/>
        </authorList>
    </citation>
    <scope>NUCLEOTIDE SEQUENCE [LARGE SCALE GENOMIC DNA]</scope>
    <source>
        <strain evidence="7 8">YR4-1</strain>
    </source>
</reference>
<dbReference type="Proteomes" id="UP000473278">
    <property type="component" value="Unassembled WGS sequence"/>
</dbReference>
<dbReference type="Pfam" id="PF01565">
    <property type="entry name" value="FAD_binding_4"/>
    <property type="match status" value="1"/>
</dbReference>
<comment type="similarity">
    <text evidence="2">Belongs to the oxygen-dependent FAD-linked oxidoreductase family.</text>
</comment>
<accession>A0A6M1SZ43</accession>
<name>A0A6M1SZ43_9BACT</name>
<evidence type="ECO:0000259" key="6">
    <source>
        <dbReference type="PROSITE" id="PS51387"/>
    </source>
</evidence>
<comment type="cofactor">
    <cofactor evidence="1">
        <name>FAD</name>
        <dbReference type="ChEBI" id="CHEBI:57692"/>
    </cofactor>
</comment>
<dbReference type="SUPFAM" id="SSF56176">
    <property type="entry name" value="FAD-binding/transporter-associated domain-like"/>
    <property type="match status" value="1"/>
</dbReference>
<organism evidence="7 8">
    <name type="scientific">Halalkalibaculum roseum</name>
    <dbReference type="NCBI Taxonomy" id="2709311"/>
    <lineage>
        <taxon>Bacteria</taxon>
        <taxon>Pseudomonadati</taxon>
        <taxon>Balneolota</taxon>
        <taxon>Balneolia</taxon>
        <taxon>Balneolales</taxon>
        <taxon>Balneolaceae</taxon>
        <taxon>Halalkalibaculum</taxon>
    </lineage>
</organism>
<gene>
    <name evidence="7" type="ORF">G3570_04330</name>
</gene>
<dbReference type="PANTHER" id="PTHR42973">
    <property type="entry name" value="BINDING OXIDOREDUCTASE, PUTATIVE (AFU_ORTHOLOGUE AFUA_1G17690)-RELATED"/>
    <property type="match status" value="1"/>
</dbReference>
<dbReference type="Gene3D" id="3.30.43.10">
    <property type="entry name" value="Uridine Diphospho-n-acetylenolpyruvylglucosamine Reductase, domain 2"/>
    <property type="match status" value="1"/>
</dbReference>
<dbReference type="InterPro" id="IPR012951">
    <property type="entry name" value="BBE"/>
</dbReference>
<dbReference type="PANTHER" id="PTHR42973:SF39">
    <property type="entry name" value="FAD-BINDING PCMH-TYPE DOMAIN-CONTAINING PROTEIN"/>
    <property type="match status" value="1"/>
</dbReference>
<sequence length="461" mass="51324">MYSINSIKNLRENIQGEVILPKDENYEEERTIYNAMIDKHPALIVKCRDEQDVKKAIQFARKEEIEVAVRGGGHNGAGLALVDDGMVVDLSLMKDIQIDPAKQTARVQAGCLLKEVDEATHEHGLALPSGIVGTTGVSGLTLGGGIGYLSRKGGLTIDRLKEAEVVLASGDLVTVSETSNPDLFWAIRGGGGNFGVVTSFTFNLLPIKNVYAGPMFWPLEQAHEAMKFYDEITKNASNDLYGFFAFLIVPPGDPFPEHLRSKNVCGIVWCYTGPIEKAEEVFKPIREFGPPILDFVDEIPMPDLNGMFDDLYPPGMHWYWRAHFVNELTDDAIRENIKYGSQIPSVHSTTHFYPIDGAVHDTETNQTAWAKRSSRWSQVIVGVDPDPDNAEEVTAWCKNYYDDIAPYADGGAYVNFMMEEGESRIKASYGNNYERLAEIKAKYDPDNFFHINQNIEPAAVT</sequence>
<protein>
    <submittedName>
        <fullName evidence="7">FAD-binding oxidoreductase</fullName>
    </submittedName>
</protein>
<evidence type="ECO:0000256" key="2">
    <source>
        <dbReference type="ARBA" id="ARBA00005466"/>
    </source>
</evidence>
<dbReference type="EMBL" id="JAALLT010000002">
    <property type="protein sequence ID" value="NGP75847.1"/>
    <property type="molecule type" value="Genomic_DNA"/>
</dbReference>
<dbReference type="InterPro" id="IPR016167">
    <property type="entry name" value="FAD-bd_PCMH_sub1"/>
</dbReference>
<evidence type="ECO:0000256" key="5">
    <source>
        <dbReference type="ARBA" id="ARBA00023002"/>
    </source>
</evidence>
<proteinExistence type="inferred from homology"/>
<dbReference type="AlphaFoldDB" id="A0A6M1SZ43"/>
<evidence type="ECO:0000313" key="7">
    <source>
        <dbReference type="EMBL" id="NGP75847.1"/>
    </source>
</evidence>
<dbReference type="GO" id="GO:0016491">
    <property type="term" value="F:oxidoreductase activity"/>
    <property type="evidence" value="ECO:0007669"/>
    <property type="project" value="UniProtKB-KW"/>
</dbReference>
<evidence type="ECO:0000313" key="8">
    <source>
        <dbReference type="Proteomes" id="UP000473278"/>
    </source>
</evidence>
<keyword evidence="3" id="KW-0285">Flavoprotein</keyword>
<keyword evidence="4" id="KW-0274">FAD</keyword>
<dbReference type="SUPFAM" id="SSF55103">
    <property type="entry name" value="FAD-linked oxidases, C-terminal domain"/>
    <property type="match status" value="1"/>
</dbReference>
<dbReference type="GO" id="GO:0071949">
    <property type="term" value="F:FAD binding"/>
    <property type="evidence" value="ECO:0007669"/>
    <property type="project" value="InterPro"/>
</dbReference>
<dbReference type="Gene3D" id="3.30.465.10">
    <property type="match status" value="1"/>
</dbReference>
<evidence type="ECO:0000256" key="1">
    <source>
        <dbReference type="ARBA" id="ARBA00001974"/>
    </source>
</evidence>
<dbReference type="InterPro" id="IPR016166">
    <property type="entry name" value="FAD-bd_PCMH"/>
</dbReference>
<dbReference type="InterPro" id="IPR006094">
    <property type="entry name" value="Oxid_FAD_bind_N"/>
</dbReference>